<dbReference type="SUPFAM" id="SSF48498">
    <property type="entry name" value="Tetracyclin repressor-like, C-terminal domain"/>
    <property type="match status" value="1"/>
</dbReference>
<sequence>MQNVLASAQVQGKLKKQANPTELANYLFLCYSGLQVVVQTNIDQQKLVKKVRQSVEALPWV</sequence>
<name>A0A1H9JCQ6_9BACT</name>
<dbReference type="OrthoDB" id="9795242at2"/>
<dbReference type="EMBL" id="FOFB01000017">
    <property type="protein sequence ID" value="SEQ84684.1"/>
    <property type="molecule type" value="Genomic_DNA"/>
</dbReference>
<dbReference type="RefSeq" id="WP_090169999.1">
    <property type="nucleotide sequence ID" value="NZ_FOFB01000017.1"/>
</dbReference>
<gene>
    <name evidence="1" type="ORF">SAMN05444359_11710</name>
</gene>
<evidence type="ECO:0000313" key="1">
    <source>
        <dbReference type="EMBL" id="SEQ84684.1"/>
    </source>
</evidence>
<keyword evidence="2" id="KW-1185">Reference proteome</keyword>
<dbReference type="Gene3D" id="1.10.357.10">
    <property type="entry name" value="Tetracycline Repressor, domain 2"/>
    <property type="match status" value="1"/>
</dbReference>
<dbReference type="InterPro" id="IPR036271">
    <property type="entry name" value="Tet_transcr_reg_TetR-rel_C_sf"/>
</dbReference>
<dbReference type="Proteomes" id="UP000199021">
    <property type="component" value="Unassembled WGS sequence"/>
</dbReference>
<accession>A0A1H9JCQ6</accession>
<organism evidence="1 2">
    <name type="scientific">Neolewinella agarilytica</name>
    <dbReference type="NCBI Taxonomy" id="478744"/>
    <lineage>
        <taxon>Bacteria</taxon>
        <taxon>Pseudomonadati</taxon>
        <taxon>Bacteroidota</taxon>
        <taxon>Saprospiria</taxon>
        <taxon>Saprospirales</taxon>
        <taxon>Lewinellaceae</taxon>
        <taxon>Neolewinella</taxon>
    </lineage>
</organism>
<dbReference type="AlphaFoldDB" id="A0A1H9JCQ6"/>
<evidence type="ECO:0000313" key="2">
    <source>
        <dbReference type="Proteomes" id="UP000199021"/>
    </source>
</evidence>
<reference evidence="2" key="1">
    <citation type="submission" date="2016-10" db="EMBL/GenBank/DDBJ databases">
        <authorList>
            <person name="Varghese N."/>
            <person name="Submissions S."/>
        </authorList>
    </citation>
    <scope>NUCLEOTIDE SEQUENCE [LARGE SCALE GENOMIC DNA]</scope>
    <source>
        <strain evidence="2">DSM 24740</strain>
    </source>
</reference>
<proteinExistence type="predicted"/>
<protein>
    <submittedName>
        <fullName evidence="1">Uncharacterized protein</fullName>
    </submittedName>
</protein>
<dbReference type="InParanoid" id="A0A1H9JCQ6"/>